<sequence length="797" mass="91560">MLQRLLLNEGWKFKQASSLNNSTASSFLPVAQFPTVQFIDLLHHKLIPDPYIDCNELQCLWVNDADWTYRTENVPAVTLTQSSRAVLVFDGLDTIVDVYLNDRHILSGNNMHIAYRVDVTDILRGRKDESILELRFSNAPAYAKKEMKRIGYKGNMTDVHFGGPERLFNIYLETYESQIGELLVTQEVSEDLEIAEITIKSTVEYPTQDQEVEIQILDPEGTIVETRQTKLSQEGKFQVILRLSQPKLWYPFTYGDQPLYTVKAILSGRDEKIQTLGLRRLKLLQHPLKHAEGTSFLFEVNGHRIFCGGSCWIPADFMLPRISRERYEAWLLAVKNGNQVMIRVWGGGIVESDTFYEICDREGILVWQDFLFACGNYPASDDFIANIKNEAEQQVKRVGHHPSLAIWAGNNEDYMLAERWGWEYDPKDEKGPWDKTDFPARIIYEHVLPEICERLAGSVPYWRSSPYGGAFSNYTTVGDTHIWDVWHDKMAPYQEYKAYTSRFVSEFGFESAPDLRTLHKAITNPKERHWQSRTFDAHDKGPGHQRRYGMYSGENFRFKMNPLEDFVYSTQFLQAEAMKYAYNHWRREFRGPGEENCSGILVWQLNDIWPGTSWALVDVDLHRKPSFYITKRALAKVVVELEAVLQLRAFDIESGKGVILPSKDTKLTLKPNQTTEITKIDIPQAETMVIAAYLNDAKTGEQLARWISWPEPLKFVHFAEDLKVESRVEGNNVILKSNVPVTGVVVSVPIEEGDDAVFDDNFIDLVPGEAVKIGVTGLNGRKLKTRFLCDWEYDGRL</sequence>
<dbReference type="GO" id="GO:0000272">
    <property type="term" value="P:polysaccharide catabolic process"/>
    <property type="evidence" value="ECO:0007669"/>
    <property type="project" value="UniProtKB-KW"/>
</dbReference>
<organism evidence="19 20">
    <name type="scientific">Scytalidium lignicola</name>
    <name type="common">Hyphomycete</name>
    <dbReference type="NCBI Taxonomy" id="5539"/>
    <lineage>
        <taxon>Eukaryota</taxon>
        <taxon>Fungi</taxon>
        <taxon>Dikarya</taxon>
        <taxon>Ascomycota</taxon>
        <taxon>Pezizomycotina</taxon>
        <taxon>Leotiomycetes</taxon>
        <taxon>Leotiomycetes incertae sedis</taxon>
        <taxon>Scytalidium</taxon>
    </lineage>
</organism>
<evidence type="ECO:0000256" key="6">
    <source>
        <dbReference type="ARBA" id="ARBA00022525"/>
    </source>
</evidence>
<protein>
    <recommendedName>
        <fullName evidence="13">Beta-mannosidase B</fullName>
        <ecNumber evidence="5">3.2.1.25</ecNumber>
    </recommendedName>
    <alternativeName>
        <fullName evidence="14">Mannanase B</fullName>
    </alternativeName>
</protein>
<dbReference type="STRING" id="5539.A0A3E2HSG7"/>
<dbReference type="UniPathway" id="UPA00280"/>
<dbReference type="OMA" id="YNCWRRE"/>
<dbReference type="SUPFAM" id="SSF49785">
    <property type="entry name" value="Galactose-binding domain-like"/>
    <property type="match status" value="1"/>
</dbReference>
<evidence type="ECO:0000256" key="4">
    <source>
        <dbReference type="ARBA" id="ARBA00011738"/>
    </source>
</evidence>
<evidence type="ECO:0000256" key="11">
    <source>
        <dbReference type="ARBA" id="ARBA00023326"/>
    </source>
</evidence>
<comment type="catalytic activity">
    <reaction evidence="1">
        <text>Hydrolysis of terminal, non-reducing beta-D-mannose residues in beta-D-mannosides.</text>
        <dbReference type="EC" id="3.2.1.25"/>
    </reaction>
</comment>
<dbReference type="InterPro" id="IPR036156">
    <property type="entry name" value="Beta-gal/glucu_dom_sf"/>
</dbReference>
<dbReference type="SUPFAM" id="SSF51445">
    <property type="entry name" value="(Trans)glycosidases"/>
    <property type="match status" value="1"/>
</dbReference>
<dbReference type="Gene3D" id="3.20.20.80">
    <property type="entry name" value="Glycosidases"/>
    <property type="match status" value="1"/>
</dbReference>
<evidence type="ECO:0000256" key="8">
    <source>
        <dbReference type="ARBA" id="ARBA00023180"/>
    </source>
</evidence>
<dbReference type="InterPro" id="IPR017853">
    <property type="entry name" value="GH"/>
</dbReference>
<evidence type="ECO:0000256" key="7">
    <source>
        <dbReference type="ARBA" id="ARBA00022801"/>
    </source>
</evidence>
<gene>
    <name evidence="19" type="ORF">B7463_g34</name>
</gene>
<feature type="domain" description="Beta-mannosidase-like galactose-binding" evidence="18">
    <location>
        <begin position="11"/>
        <end position="155"/>
    </location>
</feature>
<reference evidence="19 20" key="1">
    <citation type="submission" date="2018-05" db="EMBL/GenBank/DDBJ databases">
        <title>Draft genome sequence of Scytalidium lignicola DSM 105466, a ubiquitous saprotrophic fungus.</title>
        <authorList>
            <person name="Buettner E."/>
            <person name="Gebauer A.M."/>
            <person name="Hofrichter M."/>
            <person name="Liers C."/>
            <person name="Kellner H."/>
        </authorList>
    </citation>
    <scope>NUCLEOTIDE SEQUENCE [LARGE SCALE GENOMIC DNA]</scope>
    <source>
        <strain evidence="19 20">DSM 105466</strain>
    </source>
</reference>
<evidence type="ECO:0000256" key="5">
    <source>
        <dbReference type="ARBA" id="ARBA00012754"/>
    </source>
</evidence>
<evidence type="ECO:0000259" key="18">
    <source>
        <dbReference type="Pfam" id="PF22666"/>
    </source>
</evidence>
<dbReference type="OrthoDB" id="2866996at2759"/>
<comment type="similarity">
    <text evidence="12">Belongs to the glycosyl hydrolase 2 family. Beta-mannosidase B subfamily.</text>
</comment>
<evidence type="ECO:0000313" key="19">
    <source>
        <dbReference type="EMBL" id="RFU36289.1"/>
    </source>
</evidence>
<keyword evidence="9" id="KW-0119">Carbohydrate metabolism</keyword>
<evidence type="ECO:0000256" key="14">
    <source>
        <dbReference type="ARBA" id="ARBA00041614"/>
    </source>
</evidence>
<dbReference type="GO" id="GO:0004567">
    <property type="term" value="F:beta-mannosidase activity"/>
    <property type="evidence" value="ECO:0007669"/>
    <property type="project" value="UniProtKB-EC"/>
</dbReference>
<comment type="subunit">
    <text evidence="4">Homodimer.</text>
</comment>
<evidence type="ECO:0000259" key="17">
    <source>
        <dbReference type="Pfam" id="PF17786"/>
    </source>
</evidence>
<evidence type="ECO:0000259" key="15">
    <source>
        <dbReference type="Pfam" id="PF00703"/>
    </source>
</evidence>
<dbReference type="InterPro" id="IPR008979">
    <property type="entry name" value="Galactose-bd-like_sf"/>
</dbReference>
<dbReference type="AlphaFoldDB" id="A0A3E2HSG7"/>
<feature type="non-terminal residue" evidence="19">
    <location>
        <position position="797"/>
    </location>
</feature>
<keyword evidence="11" id="KW-0624">Polysaccharide degradation</keyword>
<dbReference type="InterPro" id="IPR050887">
    <property type="entry name" value="Beta-mannosidase_GH2"/>
</dbReference>
<dbReference type="GO" id="GO:0005576">
    <property type="term" value="C:extracellular region"/>
    <property type="evidence" value="ECO:0007669"/>
    <property type="project" value="UniProtKB-SubCell"/>
</dbReference>
<dbReference type="Proteomes" id="UP000258309">
    <property type="component" value="Unassembled WGS sequence"/>
</dbReference>
<feature type="domain" description="Beta-mannosidase Ig-fold" evidence="16">
    <location>
        <begin position="723"/>
        <end position="777"/>
    </location>
</feature>
<comment type="pathway">
    <text evidence="3">Glycan metabolism; N-glycan degradation.</text>
</comment>
<proteinExistence type="inferred from homology"/>
<dbReference type="InterPro" id="IPR041447">
    <property type="entry name" value="Mannosidase_ig"/>
</dbReference>
<dbReference type="Gene3D" id="2.60.40.10">
    <property type="entry name" value="Immunoglobulins"/>
    <property type="match status" value="2"/>
</dbReference>
<keyword evidence="6" id="KW-0964">Secreted</keyword>
<accession>A0A3E2HSG7</accession>
<evidence type="ECO:0000259" key="16">
    <source>
        <dbReference type="Pfam" id="PF17753"/>
    </source>
</evidence>
<dbReference type="EC" id="3.2.1.25" evidence="5"/>
<evidence type="ECO:0000256" key="10">
    <source>
        <dbReference type="ARBA" id="ARBA00023295"/>
    </source>
</evidence>
<dbReference type="Pfam" id="PF00703">
    <property type="entry name" value="Glyco_hydro_2"/>
    <property type="match status" value="1"/>
</dbReference>
<comment type="caution">
    <text evidence="19">The sequence shown here is derived from an EMBL/GenBank/DDBJ whole genome shotgun (WGS) entry which is preliminary data.</text>
</comment>
<dbReference type="Pfam" id="PF17753">
    <property type="entry name" value="Ig_mannosidase"/>
    <property type="match status" value="1"/>
</dbReference>
<keyword evidence="10" id="KW-0326">Glycosidase</keyword>
<dbReference type="GO" id="GO:0006516">
    <property type="term" value="P:glycoprotein catabolic process"/>
    <property type="evidence" value="ECO:0007669"/>
    <property type="project" value="TreeGrafter"/>
</dbReference>
<dbReference type="FunFam" id="3.20.20.80:FF:000050">
    <property type="entry name" value="Beta-mannosidase B"/>
    <property type="match status" value="1"/>
</dbReference>
<comment type="subcellular location">
    <subcellularLocation>
        <location evidence="2">Secreted</location>
    </subcellularLocation>
</comment>
<keyword evidence="20" id="KW-1185">Reference proteome</keyword>
<evidence type="ECO:0000256" key="13">
    <source>
        <dbReference type="ARBA" id="ARBA00041069"/>
    </source>
</evidence>
<feature type="non-terminal residue" evidence="19">
    <location>
        <position position="1"/>
    </location>
</feature>
<keyword evidence="8" id="KW-0325">Glycoprotein</keyword>
<evidence type="ECO:0000256" key="12">
    <source>
        <dbReference type="ARBA" id="ARBA00038429"/>
    </source>
</evidence>
<name>A0A3E2HSG7_SCYLI</name>
<dbReference type="EMBL" id="NCSJ02000001">
    <property type="protein sequence ID" value="RFU36289.1"/>
    <property type="molecule type" value="Genomic_DNA"/>
</dbReference>
<dbReference type="Pfam" id="PF22666">
    <property type="entry name" value="Glyco_hydro_2_N2"/>
    <property type="match status" value="1"/>
</dbReference>
<evidence type="ECO:0000256" key="9">
    <source>
        <dbReference type="ARBA" id="ARBA00023277"/>
    </source>
</evidence>
<dbReference type="PANTHER" id="PTHR43730">
    <property type="entry name" value="BETA-MANNOSIDASE"/>
    <property type="match status" value="1"/>
</dbReference>
<dbReference type="PANTHER" id="PTHR43730:SF1">
    <property type="entry name" value="BETA-MANNOSIDASE"/>
    <property type="match status" value="1"/>
</dbReference>
<evidence type="ECO:0000256" key="1">
    <source>
        <dbReference type="ARBA" id="ARBA00000829"/>
    </source>
</evidence>
<feature type="domain" description="Glycoside hydrolase family 2 immunoglobulin-like beta-sandwich" evidence="15">
    <location>
        <begin position="181"/>
        <end position="274"/>
    </location>
</feature>
<dbReference type="Gene3D" id="2.60.120.260">
    <property type="entry name" value="Galactose-binding domain-like"/>
    <property type="match status" value="1"/>
</dbReference>
<dbReference type="InterPro" id="IPR006102">
    <property type="entry name" value="Ig-like_GH2"/>
</dbReference>
<evidence type="ECO:0000256" key="3">
    <source>
        <dbReference type="ARBA" id="ARBA00004740"/>
    </source>
</evidence>
<dbReference type="Pfam" id="PF17786">
    <property type="entry name" value="Mannosidase_ig"/>
    <property type="match status" value="1"/>
</dbReference>
<feature type="domain" description="Mannosidase Ig/CBM-like" evidence="17">
    <location>
        <begin position="641"/>
        <end position="714"/>
    </location>
</feature>
<evidence type="ECO:0000256" key="2">
    <source>
        <dbReference type="ARBA" id="ARBA00004613"/>
    </source>
</evidence>
<keyword evidence="7" id="KW-0378">Hydrolase</keyword>
<dbReference type="SUPFAM" id="SSF49303">
    <property type="entry name" value="beta-Galactosidase/glucuronidase domain"/>
    <property type="match status" value="2"/>
</dbReference>
<dbReference type="InterPro" id="IPR013783">
    <property type="entry name" value="Ig-like_fold"/>
</dbReference>
<dbReference type="InterPro" id="IPR041625">
    <property type="entry name" value="Beta-mannosidase_Ig"/>
</dbReference>
<dbReference type="InterPro" id="IPR054593">
    <property type="entry name" value="Beta-mannosidase-like_N2"/>
</dbReference>
<evidence type="ECO:0000313" key="20">
    <source>
        <dbReference type="Proteomes" id="UP000258309"/>
    </source>
</evidence>